<feature type="chain" id="PRO_5036898475" evidence="1">
    <location>
        <begin position="29"/>
        <end position="173"/>
    </location>
</feature>
<comment type="caution">
    <text evidence="2">The sequence shown here is derived from an EMBL/GenBank/DDBJ whole genome shotgun (WGS) entry which is preliminary data.</text>
</comment>
<evidence type="ECO:0000313" key="3">
    <source>
        <dbReference type="Proteomes" id="UP000603141"/>
    </source>
</evidence>
<accession>A0A934S6Z4</accession>
<keyword evidence="3" id="KW-1185">Reference proteome</keyword>
<keyword evidence="1" id="KW-0732">Signal</keyword>
<dbReference type="EMBL" id="JAENIJ010000039">
    <property type="protein sequence ID" value="MBK1884230.1"/>
    <property type="molecule type" value="Genomic_DNA"/>
</dbReference>
<name>A0A934S6Z4_9BACT</name>
<protein>
    <submittedName>
        <fullName evidence="2">Uncharacterized protein</fullName>
    </submittedName>
</protein>
<sequence length="173" mass="19253">MSKLSNIKFILPVLIVILTSCFSAQLFATAEYDYGADEYITIAKGLSPDGSFAITAHKDYGVDNFHLYLTNARTGRRIATLQEVDPTLDTAAFAFGAIWSDESSSVTLVWRWSRHNSLKSMTYKISQNGALPITKKSIDLDIDSKLVDFWSKNCSGESPTEKRFGTPKNKPEN</sequence>
<dbReference type="Proteomes" id="UP000603141">
    <property type="component" value="Unassembled WGS sequence"/>
</dbReference>
<gene>
    <name evidence="2" type="ORF">JIN85_17555</name>
</gene>
<reference evidence="2" key="1">
    <citation type="submission" date="2021-01" db="EMBL/GenBank/DDBJ databases">
        <title>Modified the classification status of verrucomicrobia.</title>
        <authorList>
            <person name="Feng X."/>
        </authorList>
    </citation>
    <scope>NUCLEOTIDE SEQUENCE</scope>
    <source>
        <strain evidence="2">KCTC 22041</strain>
    </source>
</reference>
<evidence type="ECO:0000256" key="1">
    <source>
        <dbReference type="SAM" id="SignalP"/>
    </source>
</evidence>
<dbReference type="PROSITE" id="PS51257">
    <property type="entry name" value="PROKAR_LIPOPROTEIN"/>
    <property type="match status" value="1"/>
</dbReference>
<dbReference type="RefSeq" id="WP_200273233.1">
    <property type="nucleotide sequence ID" value="NZ_JAENIJ010000039.1"/>
</dbReference>
<dbReference type="AlphaFoldDB" id="A0A934S6Z4"/>
<organism evidence="2 3">
    <name type="scientific">Luteolibacter pohnpeiensis</name>
    <dbReference type="NCBI Taxonomy" id="454153"/>
    <lineage>
        <taxon>Bacteria</taxon>
        <taxon>Pseudomonadati</taxon>
        <taxon>Verrucomicrobiota</taxon>
        <taxon>Verrucomicrobiia</taxon>
        <taxon>Verrucomicrobiales</taxon>
        <taxon>Verrucomicrobiaceae</taxon>
        <taxon>Luteolibacter</taxon>
    </lineage>
</organism>
<proteinExistence type="predicted"/>
<feature type="signal peptide" evidence="1">
    <location>
        <begin position="1"/>
        <end position="28"/>
    </location>
</feature>
<evidence type="ECO:0000313" key="2">
    <source>
        <dbReference type="EMBL" id="MBK1884230.1"/>
    </source>
</evidence>